<dbReference type="PANTHER" id="PTHR11909">
    <property type="entry name" value="CASEIN KINASE-RELATED"/>
    <property type="match status" value="1"/>
</dbReference>
<proteinExistence type="predicted"/>
<dbReference type="GO" id="GO:0005524">
    <property type="term" value="F:ATP binding"/>
    <property type="evidence" value="ECO:0007669"/>
    <property type="project" value="UniProtKB-UniRule"/>
</dbReference>
<evidence type="ECO:0000313" key="6">
    <source>
        <dbReference type="EMBL" id="KAK7689875.1"/>
    </source>
</evidence>
<keyword evidence="7" id="KW-1185">Reference proteome</keyword>
<dbReference type="PROSITE" id="PS00108">
    <property type="entry name" value="PROTEIN_KINASE_ST"/>
    <property type="match status" value="1"/>
</dbReference>
<dbReference type="InterPro" id="IPR008271">
    <property type="entry name" value="Ser/Thr_kinase_AS"/>
</dbReference>
<feature type="binding site" evidence="4">
    <location>
        <position position="66"/>
    </location>
    <ligand>
        <name>ATP</name>
        <dbReference type="ChEBI" id="CHEBI:30616"/>
    </ligand>
</feature>
<evidence type="ECO:0000256" key="1">
    <source>
        <dbReference type="ARBA" id="ARBA00012513"/>
    </source>
</evidence>
<dbReference type="Gene3D" id="1.10.510.10">
    <property type="entry name" value="Transferase(Phosphotransferase) domain 1"/>
    <property type="match status" value="1"/>
</dbReference>
<dbReference type="InterPro" id="IPR000719">
    <property type="entry name" value="Prot_kinase_dom"/>
</dbReference>
<name>A0AAW0GLB4_9APHY</name>
<dbReference type="EMBL" id="JASBNA010000007">
    <property type="protein sequence ID" value="KAK7689875.1"/>
    <property type="molecule type" value="Genomic_DNA"/>
</dbReference>
<evidence type="ECO:0000313" key="7">
    <source>
        <dbReference type="Proteomes" id="UP001385951"/>
    </source>
</evidence>
<evidence type="ECO:0000259" key="5">
    <source>
        <dbReference type="PROSITE" id="PS50011"/>
    </source>
</evidence>
<dbReference type="EC" id="2.7.11.1" evidence="1"/>
<dbReference type="SMART" id="SM00220">
    <property type="entry name" value="S_TKc"/>
    <property type="match status" value="1"/>
</dbReference>
<comment type="caution">
    <text evidence="6">The sequence shown here is derived from an EMBL/GenBank/DDBJ whole genome shotgun (WGS) entry which is preliminary data.</text>
</comment>
<evidence type="ECO:0000256" key="2">
    <source>
        <dbReference type="ARBA" id="ARBA00022741"/>
    </source>
</evidence>
<dbReference type="PROSITE" id="PS50011">
    <property type="entry name" value="PROTEIN_KINASE_DOM"/>
    <property type="match status" value="1"/>
</dbReference>
<dbReference type="InterPro" id="IPR017441">
    <property type="entry name" value="Protein_kinase_ATP_BS"/>
</dbReference>
<organism evidence="6 7">
    <name type="scientific">Cerrena zonata</name>
    <dbReference type="NCBI Taxonomy" id="2478898"/>
    <lineage>
        <taxon>Eukaryota</taxon>
        <taxon>Fungi</taxon>
        <taxon>Dikarya</taxon>
        <taxon>Basidiomycota</taxon>
        <taxon>Agaricomycotina</taxon>
        <taxon>Agaricomycetes</taxon>
        <taxon>Polyporales</taxon>
        <taxon>Cerrenaceae</taxon>
        <taxon>Cerrena</taxon>
    </lineage>
</organism>
<dbReference type="PROSITE" id="PS00107">
    <property type="entry name" value="PROTEIN_KINASE_ATP"/>
    <property type="match status" value="1"/>
</dbReference>
<dbReference type="Proteomes" id="UP001385951">
    <property type="component" value="Unassembled WGS sequence"/>
</dbReference>
<dbReference type="SUPFAM" id="SSF56112">
    <property type="entry name" value="Protein kinase-like (PK-like)"/>
    <property type="match status" value="1"/>
</dbReference>
<feature type="domain" description="Protein kinase" evidence="5">
    <location>
        <begin position="36"/>
        <end position="308"/>
    </location>
</feature>
<dbReference type="GO" id="GO:0004674">
    <property type="term" value="F:protein serine/threonine kinase activity"/>
    <property type="evidence" value="ECO:0007669"/>
    <property type="project" value="UniProtKB-EC"/>
</dbReference>
<evidence type="ECO:0000256" key="3">
    <source>
        <dbReference type="ARBA" id="ARBA00022840"/>
    </source>
</evidence>
<keyword evidence="3 4" id="KW-0067">ATP-binding</keyword>
<keyword evidence="2 4" id="KW-0547">Nucleotide-binding</keyword>
<dbReference type="InterPro" id="IPR011009">
    <property type="entry name" value="Kinase-like_dom_sf"/>
</dbReference>
<evidence type="ECO:0000256" key="4">
    <source>
        <dbReference type="PROSITE-ProRule" id="PRU10141"/>
    </source>
</evidence>
<reference evidence="6 7" key="1">
    <citation type="submission" date="2022-09" db="EMBL/GenBank/DDBJ databases">
        <authorList>
            <person name="Palmer J.M."/>
        </authorList>
    </citation>
    <scope>NUCLEOTIDE SEQUENCE [LARGE SCALE GENOMIC DNA]</scope>
    <source>
        <strain evidence="6 7">DSM 7382</strain>
    </source>
</reference>
<accession>A0AAW0GLB4</accession>
<dbReference type="InterPro" id="IPR050235">
    <property type="entry name" value="CK1_Ser-Thr_kinase"/>
</dbReference>
<sequence length="600" mass="67817">MREALLTVLVHSQNNIQPRANTMSSDQIMRTLNLVINFSEILGQGGHSMVYRGVDTPTGCVMAVKKSRSPLRICRPLLEHEALALSVLQGHPSIPTLYGYGRFPHFEYLALEQCGKSIHELKEENKGSTSLKTVLRIAQQMISALEHIHSLGLVHRDIKPGNMMISLQDPTRLVLVDYDLAIQPFTGPDHKRYDPEADCRNFVGTLNWASLNAHNGLHLTRRDDLESLAFCLFYLLRGTLPWGSLHKWATRIGRMTQVRMLKELWPGTRLGKGYPADFGRFLDDLRTLEFHTSPPYESYLRMFSDAYVRSGFSQNDRSLDWHPIPGTPDPPSPHLPTVQRGQLVTLEVILDMSISMVLPNDELWSRLRPTSRTLALLPALVFNTAITSKGVPYASFLALRLGPKQGGCMPISTADIYPPWPYQNMYAYAYPTYPTTCYIGEICPSTSRDVYFATENFLGTVGPGIRTLQNCLPESDKKLCSMIERFAHVEDTPIVARVKPLSPDDQLDWASERAWFDAVAYIARERATQNLRQWNELAPHVSQQEHDDSYSGWDFDLWDYVQSERDMSQTISGCTYLGQAVKNSNDLKHTIPAINTVSMS</sequence>
<dbReference type="Pfam" id="PF00069">
    <property type="entry name" value="Pkinase"/>
    <property type="match status" value="1"/>
</dbReference>
<gene>
    <name evidence="6" type="ORF">QCA50_006514</name>
</gene>
<dbReference type="AlphaFoldDB" id="A0AAW0GLB4"/>
<protein>
    <recommendedName>
        <fullName evidence="1">non-specific serine/threonine protein kinase</fullName>
        <ecNumber evidence="1">2.7.11.1</ecNumber>
    </recommendedName>
</protein>